<evidence type="ECO:0000256" key="5">
    <source>
        <dbReference type="ARBA" id="ARBA00023302"/>
    </source>
</evidence>
<feature type="compositionally biased region" description="Basic and acidic residues" evidence="8">
    <location>
        <begin position="215"/>
        <end position="230"/>
    </location>
</feature>
<evidence type="ECO:0000256" key="1">
    <source>
        <dbReference type="ARBA" id="ARBA00007831"/>
    </source>
</evidence>
<dbReference type="PRINTS" id="PR00196">
    <property type="entry name" value="ANNEXIN"/>
</dbReference>
<sequence>MQPLDHITLAIIAVVVAIVLSALLLLLFATREERYEDVLAAQRSEQEAYMARTASTKPVKQRKKFGKGKKKYSDDGEGQEEVSSLQVEETIESNVEISRSSNLDTMPDDEFLPDRPEEKIPATEEKPGSGTAKDRQGKKKAKKAVVKEDTSSVTERHVILDKPREVAEEMVSEVVDSTVESEPDKPEDFENEQPKPLNSSETAAPAKKSKSKPKTTKDRDPFQGEVSTKRLMEMVTASNLNSTEIQSLIDVLLNKQGENSQWKKSSSKGDTLELLKKQLQEKETQISEERQQSQNAANKLRELRDELQQEKQKLKNQQTNATSKINAQTKEIQALQARMQASHDSHALEVQTLQSQLRQLQDVVASSSVGNVQRLQEENAQLKNASMRATQLTADKESLTTELTKLQQTYRHVKGELSAKVDQLSKSEEQVRQLTIHQSSVKEAENVLSKRLAEVNEELHKSQARNTTLQKDLNSTAQALRAEEAKTSDLKKRMSDLSAADSNQADALNSLTAKLQEATARVSELEKICSDVEVQLKKSQETQTQKEKEIQVLQEELKLAKESVQTSVANHVNSAAPAENGKEPNVSAKIQEDALKVKEDVIAELHGDVIKKDEEIASLKSLLDEQKNKNNELRKKNWKAMEAVNDAEKNAQAQINKALEAAKAANDAVANGQSDVVKERDDAITKLKEELKEKNEECSKLENAVQQHKDKNNELREKNWKAMDALSEMEKSVNSKIKSAVQSVKDENKTILTEEQNETKAVLCRVHPNVMVDTTLAYKKWLGEFEKQASKSSGDSEELEELTKKFEEVQAQKDTLVAECAHYKVTLQETESLLRKLEDNVESEMDNWQKIVERTQRELKEANDRISTLEGDLQKTTGSASSQLDTIASLEQHLKEARAAESEAKQRFSELQEQLSKSTVSEDSDKIRNLEKELEVLRAQDRELTDTISKLESTEKDLIKCKQQRETSIKEIAERDNELKTAKGELAKVQSSEDELKKKVASLEEALAKANNDLGKSQKDKEKDDGKLEEAERRISEQRAEIDDLKNSKQELEKQHKALEVEYKELKRLSISVESELATSQQIEKDISEAMSETAISPVKPRPAPSDNSLKPQFRGTLKPADNFDALKDAEALRKAMQGSGSDKDAIVAILGARSNKQRQEIAAKYQQKYNKNLTDDLKSELSGKFQDAAVALMAVPENYDAVSLHDAMSGLGTDEQVLIEILSSRTYEELQVMKSAYTKIYTGKDVLKKIKEDATGEFRTTLMNLIEKNRDSNEKVKEDLAKTDAKKLFEAGQGKKGTDKAVFVEVLTSRNYAQLRATLDAYKTLAKSDLMDYINEYLKGDLQNVLRAIVRCAQDPALFFAEVLEKALDKGNSKITTRVLVTRSEIDLADIKTQYEKKTGQLLKDVVAKKMKGDLEKILLQLLGN</sequence>
<keyword evidence="2 6" id="KW-0677">Repeat</keyword>
<dbReference type="GO" id="GO:0005544">
    <property type="term" value="F:calcium-dependent phospholipid binding"/>
    <property type="evidence" value="ECO:0007669"/>
    <property type="project" value="UniProtKB-KW"/>
</dbReference>
<dbReference type="GO" id="GO:0005789">
    <property type="term" value="C:endoplasmic reticulum membrane"/>
    <property type="evidence" value="ECO:0007669"/>
    <property type="project" value="TreeGrafter"/>
</dbReference>
<keyword evidence="4 6" id="KW-0041">Annexin</keyword>
<feature type="region of interest" description="Disordered" evidence="8">
    <location>
        <begin position="1095"/>
        <end position="1117"/>
    </location>
</feature>
<name>A0AAU9WXR4_9CNID</name>
<evidence type="ECO:0000256" key="2">
    <source>
        <dbReference type="ARBA" id="ARBA00022737"/>
    </source>
</evidence>
<feature type="compositionally biased region" description="Basic residues" evidence="8">
    <location>
        <begin position="59"/>
        <end position="70"/>
    </location>
</feature>
<feature type="coiled-coil region" evidence="7">
    <location>
        <begin position="609"/>
        <end position="725"/>
    </location>
</feature>
<keyword evidence="9" id="KW-1133">Transmembrane helix</keyword>
<feature type="transmembrane region" description="Helical" evidence="9">
    <location>
        <begin position="7"/>
        <end position="29"/>
    </location>
</feature>
<dbReference type="FunFam" id="1.10.220.10:FF:000004">
    <property type="entry name" value="Annexin"/>
    <property type="match status" value="1"/>
</dbReference>
<feature type="region of interest" description="Disordered" evidence="8">
    <location>
        <begin position="1009"/>
        <end position="1048"/>
    </location>
</feature>
<dbReference type="SUPFAM" id="SSF47874">
    <property type="entry name" value="Annexin"/>
    <property type="match status" value="1"/>
</dbReference>
<keyword evidence="11" id="KW-1185">Reference proteome</keyword>
<evidence type="ECO:0000256" key="4">
    <source>
        <dbReference type="ARBA" id="ARBA00023216"/>
    </source>
</evidence>
<keyword evidence="9" id="KW-0812">Transmembrane</keyword>
<protein>
    <recommendedName>
        <fullName evidence="6">Annexin</fullName>
    </recommendedName>
</protein>
<keyword evidence="7" id="KW-0175">Coiled coil</keyword>
<dbReference type="PANTHER" id="PTHR18939">
    <property type="entry name" value="RIBOSOME BINDING PROTEIN-1"/>
    <property type="match status" value="1"/>
</dbReference>
<dbReference type="InterPro" id="IPR001464">
    <property type="entry name" value="Annexin"/>
</dbReference>
<dbReference type="Gene3D" id="1.10.220.10">
    <property type="entry name" value="Annexin"/>
    <property type="match status" value="4"/>
</dbReference>
<dbReference type="InterPro" id="IPR018502">
    <property type="entry name" value="Annexin_repeat"/>
</dbReference>
<comment type="similarity">
    <text evidence="1 6">Belongs to the annexin family.</text>
</comment>
<evidence type="ECO:0000256" key="7">
    <source>
        <dbReference type="SAM" id="Coils"/>
    </source>
</evidence>
<dbReference type="InterPro" id="IPR040248">
    <property type="entry name" value="RRBP1"/>
</dbReference>
<feature type="coiled-coil region" evidence="7">
    <location>
        <begin position="799"/>
        <end position="954"/>
    </location>
</feature>
<feature type="compositionally biased region" description="Basic and acidic residues" evidence="8">
    <location>
        <begin position="1016"/>
        <end position="1048"/>
    </location>
</feature>
<evidence type="ECO:0000256" key="3">
    <source>
        <dbReference type="ARBA" id="ARBA00022837"/>
    </source>
</evidence>
<feature type="coiled-coil region" evidence="7">
    <location>
        <begin position="272"/>
        <end position="338"/>
    </location>
</feature>
<gene>
    <name evidence="10" type="ORF">PMEA_00013081</name>
</gene>
<organism evidence="10 11">
    <name type="scientific">Pocillopora meandrina</name>
    <dbReference type="NCBI Taxonomy" id="46732"/>
    <lineage>
        <taxon>Eukaryota</taxon>
        <taxon>Metazoa</taxon>
        <taxon>Cnidaria</taxon>
        <taxon>Anthozoa</taxon>
        <taxon>Hexacorallia</taxon>
        <taxon>Scleractinia</taxon>
        <taxon>Astrocoeniina</taxon>
        <taxon>Pocilloporidae</taxon>
        <taxon>Pocillopora</taxon>
    </lineage>
</organism>
<feature type="compositionally biased region" description="Basic and acidic residues" evidence="8">
    <location>
        <begin position="112"/>
        <end position="135"/>
    </location>
</feature>
<keyword evidence="5 6" id="KW-0111">Calcium/phospholipid-binding</keyword>
<feature type="coiled-coil region" evidence="7">
    <location>
        <begin position="508"/>
        <end position="563"/>
    </location>
</feature>
<dbReference type="SMART" id="SM00335">
    <property type="entry name" value="ANX"/>
    <property type="match status" value="4"/>
</dbReference>
<proteinExistence type="inferred from homology"/>
<feature type="coiled-coil region" evidence="7">
    <location>
        <begin position="365"/>
        <end position="416"/>
    </location>
</feature>
<accession>A0AAU9WXR4</accession>
<feature type="region of interest" description="Disordered" evidence="8">
    <location>
        <begin position="47"/>
        <end position="230"/>
    </location>
</feature>
<evidence type="ECO:0000313" key="10">
    <source>
        <dbReference type="EMBL" id="CAH3128731.1"/>
    </source>
</evidence>
<dbReference type="PROSITE" id="PS51897">
    <property type="entry name" value="ANNEXIN_2"/>
    <property type="match status" value="4"/>
</dbReference>
<dbReference type="EMBL" id="CALNXJ010000023">
    <property type="protein sequence ID" value="CAH3128731.1"/>
    <property type="molecule type" value="Genomic_DNA"/>
</dbReference>
<evidence type="ECO:0000256" key="6">
    <source>
        <dbReference type="RuleBase" id="RU003540"/>
    </source>
</evidence>
<keyword evidence="9" id="KW-0472">Membrane</keyword>
<feature type="compositionally biased region" description="Basic and acidic residues" evidence="8">
    <location>
        <begin position="145"/>
        <end position="167"/>
    </location>
</feature>
<evidence type="ECO:0000313" key="11">
    <source>
        <dbReference type="Proteomes" id="UP001159428"/>
    </source>
</evidence>
<feature type="compositionally biased region" description="Polar residues" evidence="8">
    <location>
        <begin position="81"/>
        <end position="104"/>
    </location>
</feature>
<dbReference type="InterPro" id="IPR037104">
    <property type="entry name" value="Annexin_sf"/>
</dbReference>
<dbReference type="Pfam" id="PF00191">
    <property type="entry name" value="Annexin"/>
    <property type="match status" value="4"/>
</dbReference>
<comment type="domain">
    <text evidence="6">A pair of annexin repeats may form one binding site for calcium and phospholipid.</text>
</comment>
<keyword evidence="3 6" id="KW-0106">Calcium</keyword>
<dbReference type="InterPro" id="IPR018252">
    <property type="entry name" value="Annexin_repeat_CS"/>
</dbReference>
<reference evidence="10 11" key="1">
    <citation type="submission" date="2022-05" db="EMBL/GenBank/DDBJ databases">
        <authorList>
            <consortium name="Genoscope - CEA"/>
            <person name="William W."/>
        </authorList>
    </citation>
    <scope>NUCLEOTIDE SEQUENCE [LARGE SCALE GENOMIC DNA]</scope>
</reference>
<dbReference type="GO" id="GO:0005509">
    <property type="term" value="F:calcium ion binding"/>
    <property type="evidence" value="ECO:0007669"/>
    <property type="project" value="InterPro"/>
</dbReference>
<dbReference type="SUPFAM" id="SSF57997">
    <property type="entry name" value="Tropomyosin"/>
    <property type="match status" value="2"/>
</dbReference>
<dbReference type="Proteomes" id="UP001159428">
    <property type="component" value="Unassembled WGS sequence"/>
</dbReference>
<dbReference type="FunFam" id="1.10.220.10:FF:000002">
    <property type="entry name" value="Annexin"/>
    <property type="match status" value="1"/>
</dbReference>
<evidence type="ECO:0000256" key="8">
    <source>
        <dbReference type="SAM" id="MobiDB-lite"/>
    </source>
</evidence>
<evidence type="ECO:0000256" key="9">
    <source>
        <dbReference type="SAM" id="Phobius"/>
    </source>
</evidence>
<dbReference type="PANTHER" id="PTHR18939:SF4">
    <property type="entry name" value="RIBOSOME-BINDING PROTEIN 1"/>
    <property type="match status" value="1"/>
</dbReference>
<dbReference type="PROSITE" id="PS00223">
    <property type="entry name" value="ANNEXIN_1"/>
    <property type="match status" value="2"/>
</dbReference>
<comment type="caution">
    <text evidence="10">The sequence shown here is derived from an EMBL/GenBank/DDBJ whole genome shotgun (WGS) entry which is preliminary data.</text>
</comment>